<dbReference type="InterPro" id="IPR027417">
    <property type="entry name" value="P-loop_NTPase"/>
</dbReference>
<evidence type="ECO:0000256" key="4">
    <source>
        <dbReference type="ARBA" id="ARBA00022840"/>
    </source>
</evidence>
<evidence type="ECO:0000313" key="7">
    <source>
        <dbReference type="Proteomes" id="UP000184363"/>
    </source>
</evidence>
<dbReference type="GO" id="GO:0015833">
    <property type="term" value="P:peptide transport"/>
    <property type="evidence" value="ECO:0007669"/>
    <property type="project" value="InterPro"/>
</dbReference>
<dbReference type="CDD" id="cd03257">
    <property type="entry name" value="ABC_NikE_OppD_transporters"/>
    <property type="match status" value="1"/>
</dbReference>
<accession>A0A1M6THA4</accession>
<proteinExistence type="inferred from homology"/>
<feature type="domain" description="ABC transporter" evidence="5">
    <location>
        <begin position="4"/>
        <end position="243"/>
    </location>
</feature>
<evidence type="ECO:0000256" key="1">
    <source>
        <dbReference type="ARBA" id="ARBA00005417"/>
    </source>
</evidence>
<name>A0A1M6THA4_PSETH</name>
<keyword evidence="4 6" id="KW-0067">ATP-binding</keyword>
<protein>
    <submittedName>
        <fullName evidence="6">Peptide/nickel transport system ATP-binding protein/oligopeptide transport system ATP-binding protein</fullName>
    </submittedName>
</protein>
<evidence type="ECO:0000256" key="3">
    <source>
        <dbReference type="ARBA" id="ARBA00022741"/>
    </source>
</evidence>
<dbReference type="RefSeq" id="WP_073457163.1">
    <property type="nucleotide sequence ID" value="NZ_FRAP01000008.1"/>
</dbReference>
<dbReference type="Pfam" id="PF00005">
    <property type="entry name" value="ABC_tran"/>
    <property type="match status" value="1"/>
</dbReference>
<dbReference type="InterPro" id="IPR003593">
    <property type="entry name" value="AAA+_ATPase"/>
</dbReference>
<evidence type="ECO:0000256" key="2">
    <source>
        <dbReference type="ARBA" id="ARBA00022448"/>
    </source>
</evidence>
<dbReference type="STRING" id="1848.SAMN05443637_10843"/>
<dbReference type="PROSITE" id="PS50893">
    <property type="entry name" value="ABC_TRANSPORTER_2"/>
    <property type="match status" value="1"/>
</dbReference>
<evidence type="ECO:0000259" key="5">
    <source>
        <dbReference type="PROSITE" id="PS50893"/>
    </source>
</evidence>
<keyword evidence="7" id="KW-1185">Reference proteome</keyword>
<dbReference type="PANTHER" id="PTHR43776:SF7">
    <property type="entry name" value="D,D-DIPEPTIDE TRANSPORT ATP-BINDING PROTEIN DDPF-RELATED"/>
    <property type="match status" value="1"/>
</dbReference>
<dbReference type="InterPro" id="IPR050319">
    <property type="entry name" value="ABC_transp_ATP-bind"/>
</dbReference>
<dbReference type="Proteomes" id="UP000184363">
    <property type="component" value="Unassembled WGS sequence"/>
</dbReference>
<sequence>MSLLSVENISKRYANGVLAVDDVSLSVAPGEIVGIVGESGCGKSTTAKIILKRLEPDRGTVRFAGHDLADVRGRRLRSLRARFQLVPQSPQTALDPRMTVGAAIAFNLRVHGWSRAKIPDRVDEMLDQVGIAPRLRDRYPHELSGGQVQRVAIARALATGPDLLVCDEAVSALDKSVQAQVLNLLARLQRERGIAILFISHDLGVVEHLCDRVAVMYLGRVVEEGPAEEIWARPRHPYTQALLSAIPGESRSRIVLAGDPPDPADAPAGCAFHTRCPRAVEECARRRPDLLPLAAPHRDACALSTSAVPV</sequence>
<dbReference type="GO" id="GO:0055085">
    <property type="term" value="P:transmembrane transport"/>
    <property type="evidence" value="ECO:0007669"/>
    <property type="project" value="UniProtKB-ARBA"/>
</dbReference>
<dbReference type="GO" id="GO:0005524">
    <property type="term" value="F:ATP binding"/>
    <property type="evidence" value="ECO:0007669"/>
    <property type="project" value="UniProtKB-KW"/>
</dbReference>
<dbReference type="Pfam" id="PF08352">
    <property type="entry name" value="oligo_HPY"/>
    <property type="match status" value="1"/>
</dbReference>
<dbReference type="SMART" id="SM00382">
    <property type="entry name" value="AAA"/>
    <property type="match status" value="1"/>
</dbReference>
<dbReference type="SUPFAM" id="SSF52540">
    <property type="entry name" value="P-loop containing nucleoside triphosphate hydrolases"/>
    <property type="match status" value="1"/>
</dbReference>
<comment type="similarity">
    <text evidence="1">Belongs to the ABC transporter superfamily.</text>
</comment>
<reference evidence="6 7" key="1">
    <citation type="submission" date="2016-11" db="EMBL/GenBank/DDBJ databases">
        <authorList>
            <person name="Jaros S."/>
            <person name="Januszkiewicz K."/>
            <person name="Wedrychowicz H."/>
        </authorList>
    </citation>
    <scope>NUCLEOTIDE SEQUENCE [LARGE SCALE GENOMIC DNA]</scope>
    <source>
        <strain evidence="6 7">DSM 43832</strain>
    </source>
</reference>
<dbReference type="Gene3D" id="3.40.50.300">
    <property type="entry name" value="P-loop containing nucleotide triphosphate hydrolases"/>
    <property type="match status" value="1"/>
</dbReference>
<dbReference type="NCBIfam" id="TIGR01727">
    <property type="entry name" value="oligo_HPY"/>
    <property type="match status" value="1"/>
</dbReference>
<keyword evidence="3" id="KW-0547">Nucleotide-binding</keyword>
<dbReference type="PANTHER" id="PTHR43776">
    <property type="entry name" value="TRANSPORT ATP-BINDING PROTEIN"/>
    <property type="match status" value="1"/>
</dbReference>
<dbReference type="AlphaFoldDB" id="A0A1M6THA4"/>
<dbReference type="InterPro" id="IPR013563">
    <property type="entry name" value="Oligopep_ABC_C"/>
</dbReference>
<gene>
    <name evidence="6" type="ORF">SAMN05443637_10843</name>
</gene>
<organism evidence="6 7">
    <name type="scientific">Pseudonocardia thermophila</name>
    <dbReference type="NCBI Taxonomy" id="1848"/>
    <lineage>
        <taxon>Bacteria</taxon>
        <taxon>Bacillati</taxon>
        <taxon>Actinomycetota</taxon>
        <taxon>Actinomycetes</taxon>
        <taxon>Pseudonocardiales</taxon>
        <taxon>Pseudonocardiaceae</taxon>
        <taxon>Pseudonocardia</taxon>
    </lineage>
</organism>
<evidence type="ECO:0000313" key="6">
    <source>
        <dbReference type="EMBL" id="SHK56320.1"/>
    </source>
</evidence>
<dbReference type="InterPro" id="IPR003439">
    <property type="entry name" value="ABC_transporter-like_ATP-bd"/>
</dbReference>
<keyword evidence="2" id="KW-0813">Transport</keyword>
<dbReference type="FunFam" id="3.40.50.300:FF:000016">
    <property type="entry name" value="Oligopeptide ABC transporter ATP-binding component"/>
    <property type="match status" value="1"/>
</dbReference>
<dbReference type="EMBL" id="FRAP01000008">
    <property type="protein sequence ID" value="SHK56320.1"/>
    <property type="molecule type" value="Genomic_DNA"/>
</dbReference>
<dbReference type="GO" id="GO:0016887">
    <property type="term" value="F:ATP hydrolysis activity"/>
    <property type="evidence" value="ECO:0007669"/>
    <property type="project" value="InterPro"/>
</dbReference>